<dbReference type="AlphaFoldDB" id="A3V4E4"/>
<dbReference type="OrthoDB" id="341858at2"/>
<evidence type="ECO:0000313" key="2">
    <source>
        <dbReference type="Proteomes" id="UP000004507"/>
    </source>
</evidence>
<dbReference type="eggNOG" id="COG2348">
    <property type="taxonomic scope" value="Bacteria"/>
</dbReference>
<dbReference type="InterPro" id="IPR050644">
    <property type="entry name" value="PG_Glycine_Bridge_Synth"/>
</dbReference>
<dbReference type="Proteomes" id="UP000004507">
    <property type="component" value="Unassembled WGS sequence"/>
</dbReference>
<gene>
    <name evidence="1" type="ORF">SKA53_03106</name>
</gene>
<dbReference type="STRING" id="314232.SKA53_03106"/>
<protein>
    <submittedName>
        <fullName evidence="1">Uncharacterized protein</fullName>
    </submittedName>
</protein>
<dbReference type="EMBL" id="AAMS01000003">
    <property type="protein sequence ID" value="EAQ07351.1"/>
    <property type="molecule type" value="Genomic_DNA"/>
</dbReference>
<dbReference type="HOGENOM" id="CLU_072557_0_0_5"/>
<name>A3V4E4_9RHOB</name>
<dbReference type="SUPFAM" id="SSF55729">
    <property type="entry name" value="Acyl-CoA N-acyltransferases (Nat)"/>
    <property type="match status" value="1"/>
</dbReference>
<evidence type="ECO:0000313" key="1">
    <source>
        <dbReference type="EMBL" id="EAQ07351.1"/>
    </source>
</evidence>
<organism evidence="1 2">
    <name type="scientific">Yoonia vestfoldensis SKA53</name>
    <dbReference type="NCBI Taxonomy" id="314232"/>
    <lineage>
        <taxon>Bacteria</taxon>
        <taxon>Pseudomonadati</taxon>
        <taxon>Pseudomonadota</taxon>
        <taxon>Alphaproteobacteria</taxon>
        <taxon>Rhodobacterales</taxon>
        <taxon>Paracoccaceae</taxon>
        <taxon>Yoonia</taxon>
    </lineage>
</organism>
<accession>A3V4E4</accession>
<reference evidence="1 2" key="1">
    <citation type="submission" date="2006-01" db="EMBL/GenBank/DDBJ databases">
        <authorList>
            <person name="Hagstrom A."/>
            <person name="Ferriera S."/>
            <person name="Johnson J."/>
            <person name="Kravitz S."/>
            <person name="Halpern A."/>
            <person name="Remington K."/>
            <person name="Beeson K."/>
            <person name="Tran B."/>
            <person name="Rogers Y.-H."/>
            <person name="Friedman R."/>
            <person name="Venter J.C."/>
        </authorList>
    </citation>
    <scope>NUCLEOTIDE SEQUENCE [LARGE SCALE GENOMIC DNA]</scope>
    <source>
        <strain evidence="1 2">SKA53</strain>
    </source>
</reference>
<dbReference type="PANTHER" id="PTHR36174">
    <property type="entry name" value="LIPID II:GLYCINE GLYCYLTRANSFERASE"/>
    <property type="match status" value="1"/>
</dbReference>
<proteinExistence type="predicted"/>
<keyword evidence="2" id="KW-1185">Reference proteome</keyword>
<dbReference type="InterPro" id="IPR016181">
    <property type="entry name" value="Acyl_CoA_acyltransferase"/>
</dbReference>
<dbReference type="RefSeq" id="WP_007204581.1">
    <property type="nucleotide sequence ID" value="NZ_CH672414.1"/>
</dbReference>
<comment type="caution">
    <text evidence="1">The sequence shown here is derived from an EMBL/GenBank/DDBJ whole genome shotgun (WGS) entry which is preliminary data.</text>
</comment>
<dbReference type="Gene3D" id="3.40.630.30">
    <property type="match status" value="1"/>
</dbReference>
<sequence>MKSRPYPLQQHPRFAAALSALGVVTRSMALPQGGSLQIVQRWGIRFASRGPVFDLDTSPQQRIAALRQARLHLLNAEMPDPALRQAGFQQTHSAASVAEMPLDGDILARLHPKWRATWRKAGDLTLTTAPFCARAHGWLLQAEHAQQRRARYRALPHALIAAFAATGRDAAVVYTAAQAGAPIAAMLFLRHAPVITYHLGWTSDAGRQCGAHHKILIAAACDHATKGYCRLDLGLVDTHNSPGLARFKIGTGAVIRQLGGTWIKVPWL</sequence>
<dbReference type="PANTHER" id="PTHR36174:SF1">
    <property type="entry name" value="LIPID II:GLYCINE GLYCYLTRANSFERASE"/>
    <property type="match status" value="1"/>
</dbReference>